<dbReference type="GO" id="GO:0003677">
    <property type="term" value="F:DNA binding"/>
    <property type="evidence" value="ECO:0007669"/>
    <property type="project" value="InterPro"/>
</dbReference>
<organism evidence="17 18">
    <name type="scientific">Danionella cerebrum</name>
    <dbReference type="NCBI Taxonomy" id="2873325"/>
    <lineage>
        <taxon>Eukaryota</taxon>
        <taxon>Metazoa</taxon>
        <taxon>Chordata</taxon>
        <taxon>Craniata</taxon>
        <taxon>Vertebrata</taxon>
        <taxon>Euteleostomi</taxon>
        <taxon>Actinopterygii</taxon>
        <taxon>Neopterygii</taxon>
        <taxon>Teleostei</taxon>
        <taxon>Ostariophysi</taxon>
        <taxon>Cypriniformes</taxon>
        <taxon>Danionidae</taxon>
        <taxon>Danioninae</taxon>
        <taxon>Danionella</taxon>
    </lineage>
</organism>
<dbReference type="PANTHER" id="PTHR46024:SF2">
    <property type="entry name" value="HISTONE-LYSINE N-METHYLTRANSFERASE SETDB1"/>
    <property type="match status" value="1"/>
</dbReference>
<evidence type="ECO:0000259" key="16">
    <source>
        <dbReference type="PROSITE" id="PS50867"/>
    </source>
</evidence>
<feature type="region of interest" description="Disordered" evidence="14">
    <location>
        <begin position="1114"/>
        <end position="1145"/>
    </location>
</feature>
<feature type="compositionally biased region" description="Polar residues" evidence="14">
    <location>
        <begin position="394"/>
        <end position="408"/>
    </location>
</feature>
<feature type="domain" description="SET" evidence="15">
    <location>
        <begin position="1018"/>
        <end position="1281"/>
    </location>
</feature>
<feature type="compositionally biased region" description="Polar residues" evidence="14">
    <location>
        <begin position="434"/>
        <end position="448"/>
    </location>
</feature>
<evidence type="ECO:0000256" key="5">
    <source>
        <dbReference type="ARBA" id="ARBA00022603"/>
    </source>
</evidence>
<dbReference type="CDD" id="cd10517">
    <property type="entry name" value="SET_SETDB1"/>
    <property type="match status" value="1"/>
</dbReference>
<dbReference type="SUPFAM" id="SSF82199">
    <property type="entry name" value="SET domain"/>
    <property type="match status" value="1"/>
</dbReference>
<evidence type="ECO:0000313" key="17">
    <source>
        <dbReference type="EMBL" id="TRY65109.1"/>
    </source>
</evidence>
<dbReference type="FunFam" id="2.170.270.10:FF:000017">
    <property type="entry name" value="Histone-lysine N-methyltransferase"/>
    <property type="match status" value="1"/>
</dbReference>
<keyword evidence="5" id="KW-0489">Methyltransferase</keyword>
<dbReference type="InterPro" id="IPR046341">
    <property type="entry name" value="SET_dom_sf"/>
</dbReference>
<feature type="compositionally biased region" description="Polar residues" evidence="14">
    <location>
        <begin position="694"/>
        <end position="703"/>
    </location>
</feature>
<dbReference type="GO" id="GO:0008270">
    <property type="term" value="F:zinc ion binding"/>
    <property type="evidence" value="ECO:0007669"/>
    <property type="project" value="InterPro"/>
</dbReference>
<dbReference type="Pfam" id="PF00856">
    <property type="entry name" value="SET"/>
    <property type="match status" value="1"/>
</dbReference>
<dbReference type="InterPro" id="IPR007728">
    <property type="entry name" value="Pre-SET_dom"/>
</dbReference>
<comment type="subcellular location">
    <subcellularLocation>
        <location evidence="2">Chromosome</location>
    </subcellularLocation>
    <subcellularLocation>
        <location evidence="1">Nucleus</location>
    </subcellularLocation>
</comment>
<dbReference type="GO" id="GO:0070828">
    <property type="term" value="P:heterochromatin organization"/>
    <property type="evidence" value="ECO:0007669"/>
    <property type="project" value="TreeGrafter"/>
</dbReference>
<dbReference type="SMART" id="SM00317">
    <property type="entry name" value="SET"/>
    <property type="match status" value="1"/>
</dbReference>
<evidence type="ECO:0000256" key="14">
    <source>
        <dbReference type="SAM" id="MobiDB-lite"/>
    </source>
</evidence>
<evidence type="ECO:0000256" key="3">
    <source>
        <dbReference type="ARBA" id="ARBA00012182"/>
    </source>
</evidence>
<evidence type="ECO:0000256" key="7">
    <source>
        <dbReference type="ARBA" id="ARBA00022691"/>
    </source>
</evidence>
<dbReference type="InterPro" id="IPR040880">
    <property type="entry name" value="DUF5604"/>
</dbReference>
<dbReference type="GO" id="GO:0010629">
    <property type="term" value="P:negative regulation of gene expression"/>
    <property type="evidence" value="ECO:0007669"/>
    <property type="project" value="TreeGrafter"/>
</dbReference>
<dbReference type="PANTHER" id="PTHR46024">
    <property type="entry name" value="HISTONE-LYSINE N-METHYLTRANSFERASE EGGLESS"/>
    <property type="match status" value="1"/>
</dbReference>
<evidence type="ECO:0000256" key="1">
    <source>
        <dbReference type="ARBA" id="ARBA00004123"/>
    </source>
</evidence>
<dbReference type="InterPro" id="IPR051516">
    <property type="entry name" value="SETDB_methyltransferase"/>
</dbReference>
<gene>
    <name evidence="17" type="ORF">DNTS_009666</name>
</gene>
<dbReference type="Gene3D" id="2.170.270.10">
    <property type="entry name" value="SET domain"/>
    <property type="match status" value="2"/>
</dbReference>
<dbReference type="Pfam" id="PF18358">
    <property type="entry name" value="Tudor_4"/>
    <property type="match status" value="1"/>
</dbReference>
<dbReference type="Proteomes" id="UP000316079">
    <property type="component" value="Unassembled WGS sequence"/>
</dbReference>
<keyword evidence="6" id="KW-0808">Transferase</keyword>
<dbReference type="GO" id="GO:0032259">
    <property type="term" value="P:methylation"/>
    <property type="evidence" value="ECO:0007669"/>
    <property type="project" value="UniProtKB-KW"/>
</dbReference>
<evidence type="ECO:0000256" key="2">
    <source>
        <dbReference type="ARBA" id="ARBA00004286"/>
    </source>
</evidence>
<feature type="compositionally biased region" description="Polar residues" evidence="14">
    <location>
        <begin position="649"/>
        <end position="673"/>
    </location>
</feature>
<dbReference type="Pfam" id="PF01429">
    <property type="entry name" value="MBD"/>
    <property type="match status" value="1"/>
</dbReference>
<accession>A0A553NI86</accession>
<reference evidence="17 18" key="1">
    <citation type="journal article" date="2019" name="Sci. Data">
        <title>Hybrid genome assembly and annotation of Danionella translucida.</title>
        <authorList>
            <person name="Kadobianskyi M."/>
            <person name="Schulze L."/>
            <person name="Schuelke M."/>
            <person name="Judkewitz B."/>
        </authorList>
    </citation>
    <scope>NUCLEOTIDE SEQUENCE [LARGE SCALE GENOMIC DNA]</scope>
    <source>
        <strain evidence="17 18">Bolton</strain>
    </source>
</reference>
<dbReference type="GO" id="GO:0005694">
    <property type="term" value="C:chromosome"/>
    <property type="evidence" value="ECO:0007669"/>
    <property type="project" value="UniProtKB-SubCell"/>
</dbReference>
<feature type="compositionally biased region" description="Polar residues" evidence="14">
    <location>
        <begin position="327"/>
        <end position="352"/>
    </location>
</feature>
<dbReference type="SUPFAM" id="SSF54171">
    <property type="entry name" value="DNA-binding domain"/>
    <property type="match status" value="1"/>
</dbReference>
<dbReference type="STRING" id="623744.A0A553NI86"/>
<feature type="region of interest" description="Disordered" evidence="14">
    <location>
        <begin position="633"/>
        <end position="703"/>
    </location>
</feature>
<feature type="compositionally biased region" description="Polar residues" evidence="14">
    <location>
        <begin position="246"/>
        <end position="264"/>
    </location>
</feature>
<keyword evidence="8" id="KW-0479">Metal-binding</keyword>
<dbReference type="EMBL" id="SRMA01026947">
    <property type="protein sequence ID" value="TRY65109.1"/>
    <property type="molecule type" value="Genomic_DNA"/>
</dbReference>
<keyword evidence="10" id="KW-0156">Chromatin regulator</keyword>
<feature type="region of interest" description="Disordered" evidence="14">
    <location>
        <begin position="742"/>
        <end position="774"/>
    </location>
</feature>
<sequence length="1306" mass="146105">MSHEKDDDDVLKMTKDDLQQWIQTQVEQSPNMVQRNKQLTEVEAWLRRKERESTYNRLLYNNACEAILECESVLKGLYGMLGWDYQEQDSEAEGDDPQEVIQIADGDDERQPQIENICKEVVGGDEDMDLVQIVSKNSSVESASSLLASSASLASSINRPSSSSTPEINCSQSVSPEIMDSIKIIKTESLLKTPPKPIKSEHVSNDVVPQPLMKTEPELVHVSPWEMGTTIYSNSVVSVKEEPQATKDTSSPMTPNKQSRTSSKLKSEPQLLSIKQEQSPPSISNVISLAALKTEPQQTSMVAQVFRDSERSETPKSELAKKASEVTGLQGSEIPTNSIDGGSASVALTENISDPEPMETEEFVGINQMESTRETPAQKPSLGSGSEQEKSLSAVPNTKETPAAQSHTDSNDDSVEMEDSSTSQTQGEEPPQSTPGSETGQPISSSSKEPSDPAPYTEITLKVGTLVLGKKKHSSWSKGTVKEIQTEDNGQKYIVEFKKGKKMTLPSNLVAVFKSPVLKDLRVGSRVVCGMKEEKNFSYKAGVLVQKVWREIKDKSLRNQVKEYIEVYPNPISVVLRIGQDTKVERNGQFESSKVLQLDGSLIQISFMEDNHIEWVYKGSDRLEHIVKIKKRLKKQKTTNSDKEKTHENQQTPAEVKSTHSITTVSTKPQNNPSSSTTTSTDATSSTSAPPKHVTQQSEPIVPKTSSMIIQKFNSPSFQPKILLQRLPLPLPIPSAPLSTSRLRSAKRAAPIEEEEEEEMGEDDVFSEEGEEPVSKQEANKSRYIFHRCCSSCLEEVRPPRANYHLGRNPLLIPLLFKFRRMTARRRIDGQLFFHIFYRSPCGRSLCDMEEVQKYLFETRCDFLFLEMFCMDPFVLVNRARPPSTVTNQPFLHLPDISMGRELLPVPCVNEVDKTPAPIITYTRERIPAPEVTIDASSDFLIGCDCTDGCQDRSKCACHQLTIEATSLCSGGPVDVSAGYTHKRLTTSLPTGVYECNPLCRCDPRMCSNRLVQHGLQLRLELFMTQHKGWGIRCRDDVAKGSFVCVFTGKVINEDKINEDDSVTGNEYLANLDFIEGVEKLKEGYESEVYCSDNEVEGNKKTITMKTGPLLKDTLFREDSSSGEEREEPMQQEREKKDASKESLNEKVLSQMPHESFVDFLKKLSSHVKNDGQETLGPKRSFAKKSVQKRVKSLECTDSPNEKAKAVQPVKNTRRLFNEDSCYIIDARQQGNLGRFINHSCSPNLFVQNVFVDTHDLRFPWVAFFASRRIKAGTELTWDYNYEVGSVEGKVLLCCCGSQRCTGRLL</sequence>
<feature type="domain" description="Pre-SET" evidence="16">
    <location>
        <begin position="942"/>
        <end position="1015"/>
    </location>
</feature>
<dbReference type="InterPro" id="IPR041292">
    <property type="entry name" value="Tudor_4"/>
</dbReference>
<dbReference type="OrthoDB" id="5792673at2759"/>
<feature type="region of interest" description="Disordered" evidence="14">
    <location>
        <begin position="294"/>
        <end position="456"/>
    </location>
</feature>
<dbReference type="GO" id="GO:0005634">
    <property type="term" value="C:nucleus"/>
    <property type="evidence" value="ECO:0007669"/>
    <property type="project" value="UniProtKB-SubCell"/>
</dbReference>
<dbReference type="GO" id="GO:0046974">
    <property type="term" value="F:histone H3K9 methyltransferase activity"/>
    <property type="evidence" value="ECO:0007669"/>
    <property type="project" value="TreeGrafter"/>
</dbReference>
<evidence type="ECO:0000256" key="12">
    <source>
        <dbReference type="ARBA" id="ARBA00047571"/>
    </source>
</evidence>
<dbReference type="InterPro" id="IPR047232">
    <property type="entry name" value="SETDB1/2-like_MBD"/>
</dbReference>
<evidence type="ECO:0000256" key="13">
    <source>
        <dbReference type="ARBA" id="ARBA00055955"/>
    </source>
</evidence>
<dbReference type="Gene3D" id="2.30.30.140">
    <property type="match status" value="2"/>
</dbReference>
<keyword evidence="4" id="KW-0158">Chromosome</keyword>
<proteinExistence type="predicted"/>
<feature type="region of interest" description="Disordered" evidence="14">
    <location>
        <begin position="240"/>
        <end position="282"/>
    </location>
</feature>
<evidence type="ECO:0000256" key="4">
    <source>
        <dbReference type="ARBA" id="ARBA00022454"/>
    </source>
</evidence>
<dbReference type="Pfam" id="PF18300">
    <property type="entry name" value="DUF5604"/>
    <property type="match status" value="1"/>
</dbReference>
<feature type="compositionally biased region" description="Basic and acidic residues" evidence="14">
    <location>
        <begin position="307"/>
        <end position="324"/>
    </location>
</feature>
<feature type="compositionally biased region" description="Low complexity" evidence="14">
    <location>
        <begin position="674"/>
        <end position="689"/>
    </location>
</feature>
<reference evidence="17" key="2">
    <citation type="submission" date="2019-04" db="EMBL/GenBank/DDBJ databases">
        <authorList>
            <person name="Kadobianskyi M."/>
            <person name="Schulze L."/>
            <person name="Schuelke M."/>
            <person name="Judkewitz B."/>
        </authorList>
    </citation>
    <scope>NUCLEOTIDE SEQUENCE</scope>
    <source>
        <strain evidence="17">Bolton</strain>
        <tissue evidence="17">Whole-body</tissue>
    </source>
</reference>
<dbReference type="EC" id="2.1.1.354" evidence="3"/>
<evidence type="ECO:0000259" key="15">
    <source>
        <dbReference type="PROSITE" id="PS50280"/>
    </source>
</evidence>
<evidence type="ECO:0000256" key="10">
    <source>
        <dbReference type="ARBA" id="ARBA00022853"/>
    </source>
</evidence>
<evidence type="ECO:0000256" key="8">
    <source>
        <dbReference type="ARBA" id="ARBA00022723"/>
    </source>
</evidence>
<dbReference type="EMBL" id="SRMA01026947">
    <property type="protein sequence ID" value="TRY65110.1"/>
    <property type="molecule type" value="Genomic_DNA"/>
</dbReference>
<protein>
    <recommendedName>
        <fullName evidence="3">[histone H3]-lysine(4) N-trimethyltransferase</fullName>
        <ecNumber evidence="3">2.1.1.354</ecNumber>
    </recommendedName>
</protein>
<evidence type="ECO:0000256" key="6">
    <source>
        <dbReference type="ARBA" id="ARBA00022679"/>
    </source>
</evidence>
<dbReference type="InterPro" id="IPR001739">
    <property type="entry name" value="Methyl_CpG_DNA-bd"/>
</dbReference>
<keyword evidence="11" id="KW-0539">Nucleus</keyword>
<feature type="compositionally biased region" description="Acidic residues" evidence="14">
    <location>
        <begin position="752"/>
        <end position="772"/>
    </location>
</feature>
<evidence type="ECO:0000256" key="11">
    <source>
        <dbReference type="ARBA" id="ARBA00023242"/>
    </source>
</evidence>
<evidence type="ECO:0000256" key="9">
    <source>
        <dbReference type="ARBA" id="ARBA00022833"/>
    </source>
</evidence>
<dbReference type="InterPro" id="IPR016177">
    <property type="entry name" value="DNA-bd_dom_sf"/>
</dbReference>
<name>A0A553NI86_9TELE</name>
<dbReference type="InterPro" id="IPR001214">
    <property type="entry name" value="SET_dom"/>
</dbReference>
<dbReference type="CDD" id="cd01395">
    <property type="entry name" value="HMT_MBD"/>
    <property type="match status" value="1"/>
</dbReference>
<dbReference type="SMART" id="SM00391">
    <property type="entry name" value="MBD"/>
    <property type="match status" value="1"/>
</dbReference>
<keyword evidence="18" id="KW-1185">Reference proteome</keyword>
<dbReference type="SMART" id="SM00468">
    <property type="entry name" value="PreSET"/>
    <property type="match status" value="1"/>
</dbReference>
<comment type="caution">
    <text evidence="17">The sequence shown here is derived from an EMBL/GenBank/DDBJ whole genome shotgun (WGS) entry which is preliminary data.</text>
</comment>
<evidence type="ECO:0000313" key="18">
    <source>
        <dbReference type="Proteomes" id="UP000316079"/>
    </source>
</evidence>
<dbReference type="Pfam" id="PF05033">
    <property type="entry name" value="Pre-SET"/>
    <property type="match status" value="1"/>
</dbReference>
<dbReference type="GO" id="GO:0140999">
    <property type="term" value="F:histone H3K4 trimethyltransferase activity"/>
    <property type="evidence" value="ECO:0007669"/>
    <property type="project" value="UniProtKB-EC"/>
</dbReference>
<comment type="function">
    <text evidence="13">Histone methyltransferase that specifically trimethylates 'Lys-9' of histone H3. H3 'Lys-9' trimethylation represents a specific tag for epigenetic transcriptional repression by recruiting HP1 (CBX1, CBX3 and/or CBX5) proteins to methylated histones. Mainly functions in euchromatin regions, thereby playing a central role in the silencing of euchromatic genes. H3 'Lys-9' trimethylation is coordinated with DNA methylation. Plays a role in promoter hypermethylation and transcriptional silencing of tumor suppressor genes (TSGs) or other tumor-related genes. Also required to maintain a transcriptionally repressive state of genes in undifferentiated embryonic stem cells (ESCs). Associates at promoter regions of tumor suppressor genes (TSGs) leading to their gene silencing.</text>
</comment>
<keyword evidence="9" id="KW-0862">Zinc</keyword>
<dbReference type="PROSITE" id="PS50280">
    <property type="entry name" value="SET"/>
    <property type="match status" value="1"/>
</dbReference>
<feature type="compositionally biased region" description="Polar residues" evidence="14">
    <location>
        <begin position="273"/>
        <end position="282"/>
    </location>
</feature>
<keyword evidence="7" id="KW-0949">S-adenosyl-L-methionine</keyword>
<dbReference type="PROSITE" id="PS50867">
    <property type="entry name" value="PRE_SET"/>
    <property type="match status" value="1"/>
</dbReference>
<comment type="catalytic activity">
    <reaction evidence="12">
        <text>L-lysyl(4)-[histone H3] + 3 S-adenosyl-L-methionine = N(6),N(6),N(6)-trimethyl-L-lysyl(4)-[histone H3] + 3 S-adenosyl-L-homocysteine + 3 H(+)</text>
        <dbReference type="Rhea" id="RHEA:60260"/>
        <dbReference type="Rhea" id="RHEA-COMP:15537"/>
        <dbReference type="Rhea" id="RHEA-COMP:15547"/>
        <dbReference type="ChEBI" id="CHEBI:15378"/>
        <dbReference type="ChEBI" id="CHEBI:29969"/>
        <dbReference type="ChEBI" id="CHEBI:57856"/>
        <dbReference type="ChEBI" id="CHEBI:59789"/>
        <dbReference type="ChEBI" id="CHEBI:61961"/>
        <dbReference type="EC" id="2.1.1.354"/>
    </reaction>
</comment>